<protein>
    <submittedName>
        <fullName evidence="1">Uncharacterized protein</fullName>
    </submittedName>
</protein>
<name>A0ACC2EBJ1_DIPCM</name>
<comment type="caution">
    <text evidence="1">The sequence shown here is derived from an EMBL/GenBank/DDBJ whole genome shotgun (WGS) entry which is preliminary data.</text>
</comment>
<evidence type="ECO:0000313" key="2">
    <source>
        <dbReference type="Proteomes" id="UP001162992"/>
    </source>
</evidence>
<organism evidence="1 2">
    <name type="scientific">Diphasiastrum complanatum</name>
    <name type="common">Issler's clubmoss</name>
    <name type="synonym">Lycopodium complanatum</name>
    <dbReference type="NCBI Taxonomy" id="34168"/>
    <lineage>
        <taxon>Eukaryota</taxon>
        <taxon>Viridiplantae</taxon>
        <taxon>Streptophyta</taxon>
        <taxon>Embryophyta</taxon>
        <taxon>Tracheophyta</taxon>
        <taxon>Lycopodiopsida</taxon>
        <taxon>Lycopodiales</taxon>
        <taxon>Lycopodiaceae</taxon>
        <taxon>Lycopodioideae</taxon>
        <taxon>Diphasiastrum</taxon>
    </lineage>
</organism>
<gene>
    <name evidence="1" type="ORF">O6H91_03G128000</name>
</gene>
<dbReference type="EMBL" id="CM055094">
    <property type="protein sequence ID" value="KAJ7563838.1"/>
    <property type="molecule type" value="Genomic_DNA"/>
</dbReference>
<dbReference type="Proteomes" id="UP001162992">
    <property type="component" value="Chromosome 3"/>
</dbReference>
<keyword evidence="2" id="KW-1185">Reference proteome</keyword>
<evidence type="ECO:0000313" key="1">
    <source>
        <dbReference type="EMBL" id="KAJ7563838.1"/>
    </source>
</evidence>
<reference evidence="2" key="1">
    <citation type="journal article" date="2024" name="Proc. Natl. Acad. Sci. U.S.A.">
        <title>Extraordinary preservation of gene collinearity over three hundred million years revealed in homosporous lycophytes.</title>
        <authorList>
            <person name="Li C."/>
            <person name="Wickell D."/>
            <person name="Kuo L.Y."/>
            <person name="Chen X."/>
            <person name="Nie B."/>
            <person name="Liao X."/>
            <person name="Peng D."/>
            <person name="Ji J."/>
            <person name="Jenkins J."/>
            <person name="Williams M."/>
            <person name="Shu S."/>
            <person name="Plott C."/>
            <person name="Barry K."/>
            <person name="Rajasekar S."/>
            <person name="Grimwood J."/>
            <person name="Han X."/>
            <person name="Sun S."/>
            <person name="Hou Z."/>
            <person name="He W."/>
            <person name="Dai G."/>
            <person name="Sun C."/>
            <person name="Schmutz J."/>
            <person name="Leebens-Mack J.H."/>
            <person name="Li F.W."/>
            <person name="Wang L."/>
        </authorList>
    </citation>
    <scope>NUCLEOTIDE SEQUENCE [LARGE SCALE GENOMIC DNA]</scope>
    <source>
        <strain evidence="2">cv. PW_Plant_1</strain>
    </source>
</reference>
<sequence length="388" mass="42536">MATIARLPSFFFKSECFPSAAAAAASATYGGGLPLLRPFGAASHHCRLSLHYKQGSNVRLSIARVHAQAAVVGKDVVKVETSTWVWKFGNTPIKIHCMEYKSDVEGRYQNLLLLPTISDVSTTEEWHDVATNLVARSGPKQWRALTVDWPGFGLSDRPSLDYTVDLMESFLADYFTTSGLGDPSDTPPVVVGGGHAATLAIRALNKRKIKAQALVAVAPTWAGPMPIVFGREPEMESRYGLLRNALRAPGVGWAMYNVLVSSPNNIRKQYVSHVYAEPEHVTDAIVESRLSLTRREGARFAPAAFLTGVLDPVQSREEFLSLFANLDGKLPLLVVFSKDSPKRSKAEMEALRGAKGVSKFIETRGALLPQEEYPEEISDVIYDFLLTV</sequence>
<proteinExistence type="predicted"/>
<accession>A0ACC2EBJ1</accession>